<dbReference type="Gene3D" id="3.60.15.10">
    <property type="entry name" value="Ribonuclease Z/Hydroxyacylglutathione hydrolase-like"/>
    <property type="match status" value="1"/>
</dbReference>
<dbReference type="PANTHER" id="PTHR43546:SF9">
    <property type="entry name" value="L-ASCORBATE-6-PHOSPHATE LACTONASE ULAG-RELATED"/>
    <property type="match status" value="1"/>
</dbReference>
<proteinExistence type="predicted"/>
<gene>
    <name evidence="3" type="ORF">SAMN05444278_101190</name>
</gene>
<dbReference type="InterPro" id="IPR036866">
    <property type="entry name" value="RibonucZ/Hydroxyglut_hydro"/>
</dbReference>
<evidence type="ECO:0000313" key="4">
    <source>
        <dbReference type="Proteomes" id="UP000184462"/>
    </source>
</evidence>
<evidence type="ECO:0000259" key="2">
    <source>
        <dbReference type="Pfam" id="PF12706"/>
    </source>
</evidence>
<dbReference type="GO" id="GO:0016787">
    <property type="term" value="F:hydrolase activity"/>
    <property type="evidence" value="ECO:0007669"/>
    <property type="project" value="UniProtKB-KW"/>
</dbReference>
<evidence type="ECO:0000256" key="1">
    <source>
        <dbReference type="ARBA" id="ARBA00022801"/>
    </source>
</evidence>
<dbReference type="OrthoDB" id="9805728at2"/>
<dbReference type="InterPro" id="IPR001279">
    <property type="entry name" value="Metallo-B-lactamas"/>
</dbReference>
<keyword evidence="1" id="KW-0378">Hydrolase</keyword>
<reference evidence="3 4" key="1">
    <citation type="submission" date="2016-11" db="EMBL/GenBank/DDBJ databases">
        <authorList>
            <person name="Jaros S."/>
            <person name="Januszkiewicz K."/>
            <person name="Wedrychowicz H."/>
        </authorList>
    </citation>
    <scope>NUCLEOTIDE SEQUENCE [LARGE SCALE GENOMIC DNA]</scope>
    <source>
        <strain evidence="3 4">DSM 25661</strain>
    </source>
</reference>
<protein>
    <submittedName>
        <fullName evidence="3">L-ascorbate metabolism protein UlaG, beta-lactamase superfamily</fullName>
    </submittedName>
</protein>
<dbReference type="STRING" id="1155689.SAMN05444278_101190"/>
<dbReference type="EMBL" id="FQTW01000001">
    <property type="protein sequence ID" value="SHE32292.1"/>
    <property type="molecule type" value="Genomic_DNA"/>
</dbReference>
<dbReference type="Pfam" id="PF12706">
    <property type="entry name" value="Lactamase_B_2"/>
    <property type="match status" value="1"/>
</dbReference>
<sequence>MINQIQLIRNASLKITYNNSVFLVDPMFSKPYTFESFASISKNPTVDLPCSIPSILNDIEAVFLTHKHVDHFDDQAASAIDKSLPFFVQNVDYSFVKAKGFNNLIPFEDNFSWNQINFSALKAFHGRGQLLTEMGSVTGLFFKSGNLPSVYIVGDSIYNDSIKQNIEDLKPDYIIINSGGAEFPDKCGQNIIMNAAEVKQLIKDLNFSTTIIAIHMDAIDHCKTTRTSLKEELKTIPESVKLIIPEDGEMIEI</sequence>
<dbReference type="RefSeq" id="WP_073190753.1">
    <property type="nucleotide sequence ID" value="NZ_FQTW01000001.1"/>
</dbReference>
<dbReference type="Proteomes" id="UP000184462">
    <property type="component" value="Unassembled WGS sequence"/>
</dbReference>
<keyword evidence="4" id="KW-1185">Reference proteome</keyword>
<dbReference type="AlphaFoldDB" id="A0A1M4SJG3"/>
<dbReference type="PANTHER" id="PTHR43546">
    <property type="entry name" value="UPF0173 METAL-DEPENDENT HYDROLASE MJ1163-RELATED"/>
    <property type="match status" value="1"/>
</dbReference>
<feature type="domain" description="Metallo-beta-lactamase" evidence="2">
    <location>
        <begin position="22"/>
        <end position="216"/>
    </location>
</feature>
<organism evidence="3 4">
    <name type="scientific">Psychroflexus salarius</name>
    <dbReference type="NCBI Taxonomy" id="1155689"/>
    <lineage>
        <taxon>Bacteria</taxon>
        <taxon>Pseudomonadati</taxon>
        <taxon>Bacteroidota</taxon>
        <taxon>Flavobacteriia</taxon>
        <taxon>Flavobacteriales</taxon>
        <taxon>Flavobacteriaceae</taxon>
        <taxon>Psychroflexus</taxon>
    </lineage>
</organism>
<name>A0A1M4SJG3_9FLAO</name>
<dbReference type="SUPFAM" id="SSF56281">
    <property type="entry name" value="Metallo-hydrolase/oxidoreductase"/>
    <property type="match status" value="1"/>
</dbReference>
<evidence type="ECO:0000313" key="3">
    <source>
        <dbReference type="EMBL" id="SHE32292.1"/>
    </source>
</evidence>
<dbReference type="InterPro" id="IPR050114">
    <property type="entry name" value="UPF0173_UPF0282_UlaG_hydrolase"/>
</dbReference>
<accession>A0A1M4SJG3</accession>